<protein>
    <recommendedName>
        <fullName evidence="1">Retroviral polymerase SH3-like domain-containing protein</fullName>
    </recommendedName>
</protein>
<dbReference type="Proteomes" id="UP001341281">
    <property type="component" value="Chromosome 04"/>
</dbReference>
<dbReference type="AlphaFoldDB" id="A0AAQ3TF57"/>
<name>A0AAQ3TF57_PASNO</name>
<feature type="domain" description="Retroviral polymerase SH3-like" evidence="1">
    <location>
        <begin position="6"/>
        <end position="54"/>
    </location>
</feature>
<dbReference type="Pfam" id="PF25597">
    <property type="entry name" value="SH3_retrovirus"/>
    <property type="match status" value="1"/>
</dbReference>
<proteinExistence type="predicted"/>
<evidence type="ECO:0000259" key="1">
    <source>
        <dbReference type="Pfam" id="PF25597"/>
    </source>
</evidence>
<sequence>MRTFGCISHVKNVKPHVGKLEDRSTPMVFLGYEHGSKAYRMYDPRAELVHISQDQELGGNRHRGG</sequence>
<accession>A0AAQ3TF57</accession>
<gene>
    <name evidence="2" type="ORF">U9M48_019526</name>
</gene>
<organism evidence="2 3">
    <name type="scientific">Paspalum notatum var. saurae</name>
    <dbReference type="NCBI Taxonomy" id="547442"/>
    <lineage>
        <taxon>Eukaryota</taxon>
        <taxon>Viridiplantae</taxon>
        <taxon>Streptophyta</taxon>
        <taxon>Embryophyta</taxon>
        <taxon>Tracheophyta</taxon>
        <taxon>Spermatophyta</taxon>
        <taxon>Magnoliopsida</taxon>
        <taxon>Liliopsida</taxon>
        <taxon>Poales</taxon>
        <taxon>Poaceae</taxon>
        <taxon>PACMAD clade</taxon>
        <taxon>Panicoideae</taxon>
        <taxon>Andropogonodae</taxon>
        <taxon>Paspaleae</taxon>
        <taxon>Paspalinae</taxon>
        <taxon>Paspalum</taxon>
    </lineage>
</organism>
<dbReference type="EMBL" id="CP144748">
    <property type="protein sequence ID" value="WVZ70897.1"/>
    <property type="molecule type" value="Genomic_DNA"/>
</dbReference>
<reference evidence="2 3" key="1">
    <citation type="submission" date="2024-02" db="EMBL/GenBank/DDBJ databases">
        <title>High-quality chromosome-scale genome assembly of Pensacola bahiagrass (Paspalum notatum Flugge var. saurae).</title>
        <authorList>
            <person name="Vega J.M."/>
            <person name="Podio M."/>
            <person name="Orjuela J."/>
            <person name="Siena L.A."/>
            <person name="Pessino S.C."/>
            <person name="Combes M.C."/>
            <person name="Mariac C."/>
            <person name="Albertini E."/>
            <person name="Pupilli F."/>
            <person name="Ortiz J.P.A."/>
            <person name="Leblanc O."/>
        </authorList>
    </citation>
    <scope>NUCLEOTIDE SEQUENCE [LARGE SCALE GENOMIC DNA]</scope>
    <source>
        <strain evidence="2">R1</strain>
        <tissue evidence="2">Leaf</tissue>
    </source>
</reference>
<evidence type="ECO:0000313" key="2">
    <source>
        <dbReference type="EMBL" id="WVZ70897.1"/>
    </source>
</evidence>
<keyword evidence="3" id="KW-1185">Reference proteome</keyword>
<evidence type="ECO:0000313" key="3">
    <source>
        <dbReference type="Proteomes" id="UP001341281"/>
    </source>
</evidence>
<dbReference type="InterPro" id="IPR057670">
    <property type="entry name" value="SH3_retrovirus"/>
</dbReference>